<protein>
    <recommendedName>
        <fullName evidence="5">Transmembrane protein</fullName>
    </recommendedName>
</protein>
<organism evidence="3 4">
    <name type="scientific">Dorcoceras hygrometricum</name>
    <dbReference type="NCBI Taxonomy" id="472368"/>
    <lineage>
        <taxon>Eukaryota</taxon>
        <taxon>Viridiplantae</taxon>
        <taxon>Streptophyta</taxon>
        <taxon>Embryophyta</taxon>
        <taxon>Tracheophyta</taxon>
        <taxon>Spermatophyta</taxon>
        <taxon>Magnoliopsida</taxon>
        <taxon>eudicotyledons</taxon>
        <taxon>Gunneridae</taxon>
        <taxon>Pentapetalae</taxon>
        <taxon>asterids</taxon>
        <taxon>lamiids</taxon>
        <taxon>Lamiales</taxon>
        <taxon>Gesneriaceae</taxon>
        <taxon>Didymocarpoideae</taxon>
        <taxon>Trichosporeae</taxon>
        <taxon>Loxocarpinae</taxon>
        <taxon>Dorcoceras</taxon>
    </lineage>
</organism>
<evidence type="ECO:0000313" key="4">
    <source>
        <dbReference type="Proteomes" id="UP000250235"/>
    </source>
</evidence>
<proteinExistence type="predicted"/>
<dbReference type="Proteomes" id="UP000250235">
    <property type="component" value="Unassembled WGS sequence"/>
</dbReference>
<feature type="transmembrane region" description="Helical" evidence="2">
    <location>
        <begin position="185"/>
        <end position="210"/>
    </location>
</feature>
<dbReference type="PANTHER" id="PTHR31133:SF3">
    <property type="entry name" value="TRANSMEMBRANE PROTEIN"/>
    <property type="match status" value="1"/>
</dbReference>
<evidence type="ECO:0000256" key="2">
    <source>
        <dbReference type="SAM" id="Phobius"/>
    </source>
</evidence>
<dbReference type="InterPro" id="IPR040229">
    <property type="entry name" value="At3g27390-like"/>
</dbReference>
<sequence>MEPPRGLWASLWNFIWFLPYFIALLILGFIKGIVMFPAILLLMTVGISGIILGLWPIHCFYTFYSIFRTKQFGPSLKLVLFIIFPAILIAWLPVGIACGVLGGAAYGLLAPMFATFQAVEEGKSDKFYHCFIDGTWDVVKGSFTIIRDVMDVGYHSYFSIMDDLLHLGPQEGKYYEIRLIYLPQALVAGILGSMIDFPVISVIAMFKSFYMLFKGWHRLFHDCIGREGPFLETICVPFAGLAILLWPLAVVGAVLGSMLSSIFLGAYAAVIVYQESSMWYGLCYIVASLSMYDEYSNDVLDMPEGSCFPRPPYRKNPSSPTTSRTNSIAGSNSFKRPISRASSINSPMLDLKPIEMIDGWFEECQRVGEIMVSEGTITLQDIEYAKNNKNSDRVMSIGLPAYCLFQFLLRSAKANSIGLLLRDEVTEIMLSNRPKDTYFDWFLNPLLIMKDQIKACNLTEIEEEYLGKLVLFKDDPSRLKNSMTGPPPESEVRRAELDALARRIQGITKSISRYPTCRRRYDSCLKNILEELGKKNEDSGKSMSRSKSKLARFVSLKSFKSRTNNPSIDQEAQTTPERDLEIR</sequence>
<accession>A0A2Z7DF50</accession>
<name>A0A2Z7DF50_9LAMI</name>
<feature type="compositionally biased region" description="Polar residues" evidence="1">
    <location>
        <begin position="561"/>
        <end position="575"/>
    </location>
</feature>
<dbReference type="PANTHER" id="PTHR31133">
    <property type="entry name" value="MEMBRANE PROTEIN"/>
    <property type="match status" value="1"/>
</dbReference>
<evidence type="ECO:0008006" key="5">
    <source>
        <dbReference type="Google" id="ProtNLM"/>
    </source>
</evidence>
<gene>
    <name evidence="3" type="ORF">F511_35254</name>
</gene>
<reference evidence="3 4" key="1">
    <citation type="journal article" date="2015" name="Proc. Natl. Acad. Sci. U.S.A.">
        <title>The resurrection genome of Boea hygrometrica: A blueprint for survival of dehydration.</title>
        <authorList>
            <person name="Xiao L."/>
            <person name="Yang G."/>
            <person name="Zhang L."/>
            <person name="Yang X."/>
            <person name="Zhao S."/>
            <person name="Ji Z."/>
            <person name="Zhou Q."/>
            <person name="Hu M."/>
            <person name="Wang Y."/>
            <person name="Chen M."/>
            <person name="Xu Y."/>
            <person name="Jin H."/>
            <person name="Xiao X."/>
            <person name="Hu G."/>
            <person name="Bao F."/>
            <person name="Hu Y."/>
            <person name="Wan P."/>
            <person name="Li L."/>
            <person name="Deng X."/>
            <person name="Kuang T."/>
            <person name="Xiang C."/>
            <person name="Zhu J.K."/>
            <person name="Oliver M.J."/>
            <person name="He Y."/>
        </authorList>
    </citation>
    <scope>NUCLEOTIDE SEQUENCE [LARGE SCALE GENOMIC DNA]</scope>
    <source>
        <strain evidence="4">cv. XS01</strain>
    </source>
</reference>
<keyword evidence="4" id="KW-1185">Reference proteome</keyword>
<feature type="transmembrane region" description="Helical" evidence="2">
    <location>
        <begin position="78"/>
        <end position="106"/>
    </location>
</feature>
<feature type="region of interest" description="Disordered" evidence="1">
    <location>
        <begin position="313"/>
        <end position="334"/>
    </location>
</feature>
<evidence type="ECO:0000256" key="1">
    <source>
        <dbReference type="SAM" id="MobiDB-lite"/>
    </source>
</evidence>
<dbReference type="AlphaFoldDB" id="A0A2Z7DF50"/>
<dbReference type="OrthoDB" id="1906116at2759"/>
<feature type="region of interest" description="Disordered" evidence="1">
    <location>
        <begin position="557"/>
        <end position="583"/>
    </location>
</feature>
<keyword evidence="2" id="KW-1133">Transmembrane helix</keyword>
<keyword evidence="2" id="KW-0812">Transmembrane</keyword>
<feature type="transmembrane region" description="Helical" evidence="2">
    <location>
        <begin position="36"/>
        <end position="57"/>
    </location>
</feature>
<feature type="compositionally biased region" description="Low complexity" evidence="1">
    <location>
        <begin position="316"/>
        <end position="327"/>
    </location>
</feature>
<feature type="transmembrane region" description="Helical" evidence="2">
    <location>
        <begin position="230"/>
        <end position="248"/>
    </location>
</feature>
<feature type="transmembrane region" description="Helical" evidence="2">
    <location>
        <begin position="7"/>
        <end position="30"/>
    </location>
</feature>
<dbReference type="EMBL" id="KQ987287">
    <property type="protein sequence ID" value="KZV57456.1"/>
    <property type="molecule type" value="Genomic_DNA"/>
</dbReference>
<keyword evidence="2" id="KW-0472">Membrane</keyword>
<evidence type="ECO:0000313" key="3">
    <source>
        <dbReference type="EMBL" id="KZV57456.1"/>
    </source>
</evidence>